<keyword evidence="2 3" id="KW-0786">Thiamine pyrophosphate</keyword>
<dbReference type="GO" id="GO:0050660">
    <property type="term" value="F:flavin adenine dinucleotide binding"/>
    <property type="evidence" value="ECO:0007669"/>
    <property type="project" value="TreeGrafter"/>
</dbReference>
<dbReference type="Gene3D" id="3.40.50.970">
    <property type="match status" value="2"/>
</dbReference>
<accession>A0A1V0N2Y0</accession>
<gene>
    <name evidence="7" type="ORF">FAD_0543</name>
</gene>
<evidence type="ECO:0000313" key="7">
    <source>
        <dbReference type="EMBL" id="ARD84455.1"/>
    </source>
</evidence>
<dbReference type="CDD" id="cd07035">
    <property type="entry name" value="TPP_PYR_POX_like"/>
    <property type="match status" value="1"/>
</dbReference>
<dbReference type="CDD" id="cd02002">
    <property type="entry name" value="TPP_BFDC"/>
    <property type="match status" value="1"/>
</dbReference>
<organism evidence="7 8">
    <name type="scientific">Ferroplasma acidiphilum</name>
    <dbReference type="NCBI Taxonomy" id="74969"/>
    <lineage>
        <taxon>Archaea</taxon>
        <taxon>Methanobacteriati</taxon>
        <taxon>Thermoplasmatota</taxon>
        <taxon>Thermoplasmata</taxon>
        <taxon>Thermoplasmatales</taxon>
        <taxon>Ferroplasmaceae</taxon>
        <taxon>Ferroplasma</taxon>
    </lineage>
</organism>
<dbReference type="Pfam" id="PF02776">
    <property type="entry name" value="TPP_enzyme_N"/>
    <property type="match status" value="1"/>
</dbReference>
<evidence type="ECO:0000259" key="6">
    <source>
        <dbReference type="Pfam" id="PF02776"/>
    </source>
</evidence>
<reference evidence="7 8" key="1">
    <citation type="submission" date="2011-10" db="EMBL/GenBank/DDBJ databases">
        <title>Metabolic and evolutionary patterns in the extreme acidophile Ferroplasma acidiphilum.</title>
        <authorList>
            <person name="Golyshina O.V."/>
            <person name="Kozyavkin S.A."/>
            <person name="Tatusov R.L."/>
            <person name="Slesarev A.I."/>
            <person name="Golyshin P.N."/>
        </authorList>
    </citation>
    <scope>NUCLEOTIDE SEQUENCE [LARGE SCALE GENOMIC DNA]</scope>
    <source>
        <strain evidence="8">Y</strain>
    </source>
</reference>
<evidence type="ECO:0000313" key="8">
    <source>
        <dbReference type="Proteomes" id="UP000192050"/>
    </source>
</evidence>
<evidence type="ECO:0000259" key="5">
    <source>
        <dbReference type="Pfam" id="PF02775"/>
    </source>
</evidence>
<dbReference type="EMBL" id="CP015363">
    <property type="protein sequence ID" value="ARD84455.1"/>
    <property type="molecule type" value="Genomic_DNA"/>
</dbReference>
<feature type="domain" description="Thiamine pyrophosphate enzyme TPP-binding" evidence="5">
    <location>
        <begin position="380"/>
        <end position="486"/>
    </location>
</feature>
<dbReference type="GO" id="GO:0000287">
    <property type="term" value="F:magnesium ion binding"/>
    <property type="evidence" value="ECO:0007669"/>
    <property type="project" value="InterPro"/>
</dbReference>
<dbReference type="STRING" id="74969.FAD_0543"/>
<dbReference type="KEGG" id="fai:FAD_0543"/>
<dbReference type="InterPro" id="IPR029061">
    <property type="entry name" value="THDP-binding"/>
</dbReference>
<dbReference type="PANTHER" id="PTHR18968">
    <property type="entry name" value="THIAMINE PYROPHOSPHATE ENZYMES"/>
    <property type="match status" value="1"/>
</dbReference>
<dbReference type="AlphaFoldDB" id="A0A1V0N2Y0"/>
<evidence type="ECO:0000256" key="2">
    <source>
        <dbReference type="ARBA" id="ARBA00023052"/>
    </source>
</evidence>
<dbReference type="GeneID" id="84217141"/>
<dbReference type="InterPro" id="IPR029035">
    <property type="entry name" value="DHS-like_NAD/FAD-binding_dom"/>
</dbReference>
<evidence type="ECO:0000259" key="4">
    <source>
        <dbReference type="Pfam" id="PF00205"/>
    </source>
</evidence>
<dbReference type="InterPro" id="IPR012000">
    <property type="entry name" value="Thiamin_PyroP_enz_cen_dom"/>
</dbReference>
<name>A0A1V0N2Y0_9ARCH</name>
<evidence type="ECO:0000256" key="3">
    <source>
        <dbReference type="RuleBase" id="RU362132"/>
    </source>
</evidence>
<evidence type="ECO:0000256" key="1">
    <source>
        <dbReference type="ARBA" id="ARBA00007812"/>
    </source>
</evidence>
<dbReference type="GO" id="GO:0009097">
    <property type="term" value="P:isoleucine biosynthetic process"/>
    <property type="evidence" value="ECO:0007669"/>
    <property type="project" value="TreeGrafter"/>
</dbReference>
<feature type="domain" description="Thiamine pyrophosphate enzyme central" evidence="4">
    <location>
        <begin position="184"/>
        <end position="294"/>
    </location>
</feature>
<dbReference type="Gene3D" id="3.40.50.1220">
    <property type="entry name" value="TPP-binding domain"/>
    <property type="match status" value="1"/>
</dbReference>
<dbReference type="Proteomes" id="UP000192050">
    <property type="component" value="Chromosome"/>
</dbReference>
<dbReference type="GO" id="GO:0030976">
    <property type="term" value="F:thiamine pyrophosphate binding"/>
    <property type="evidence" value="ECO:0007669"/>
    <property type="project" value="InterPro"/>
</dbReference>
<dbReference type="InterPro" id="IPR012001">
    <property type="entry name" value="Thiamin_PyroP_enz_TPP-bd_dom"/>
</dbReference>
<dbReference type="RefSeq" id="WP_081141661.1">
    <property type="nucleotide sequence ID" value="NZ_CP015363.1"/>
</dbReference>
<dbReference type="InterPro" id="IPR045229">
    <property type="entry name" value="TPP_enz"/>
</dbReference>
<dbReference type="Pfam" id="PF00205">
    <property type="entry name" value="TPP_enzyme_M"/>
    <property type="match status" value="1"/>
</dbReference>
<dbReference type="OrthoDB" id="6837at2157"/>
<dbReference type="Pfam" id="PF02775">
    <property type="entry name" value="TPP_enzyme_C"/>
    <property type="match status" value="1"/>
</dbReference>
<dbReference type="SUPFAM" id="SSF52518">
    <property type="entry name" value="Thiamin diphosphate-binding fold (THDP-binding)"/>
    <property type="match status" value="2"/>
</dbReference>
<sequence>MKGYEILEKTLDALKLDPVFGNPGTTEIPMLRGIRNYYLTLHDSIALGMADGYAQYNNTASIVNLHTLPGLGNAMSFLNTAKWNRSPVVITAGQQDTRHIVFDPLLSGDLLNTVSGLVKYSYEIKNPSDIPTAFRRAKAIAMTPPMGPVFISVPMDMMDYTAENLYFNDVRTNVSSYDPEAVLEIAERINKAKHPALVFGYEIDVYNAYAEAEAFADRLGVEVYSEPLASRGTFNTASEHYAGDLLPASTLMNLKFVNNDLIVFIGGDITFYPYLPSLPFPGKDVIFIGTDISHKTGDGYTMNPKLFLSEAVKLIKKKGDYKRSTDYLYANRVARQRLSMGVDYVLFKAKKLFSDYTIVDEAISASENVRSTFGYGYRKYYTAKSGQLGWATAAALGIGMNNKKTLVIIGDGAFMYTVQGLWTAKHYNIPVKFLVLNNSGYNILKSFSKSYYPDMEKKDYFQLNLDIESVAKGFGVETRTADENLSDLEWLRDGDVPKVLVVNTEKTVEKLFL</sequence>
<dbReference type="GO" id="GO:0003984">
    <property type="term" value="F:acetolactate synthase activity"/>
    <property type="evidence" value="ECO:0007669"/>
    <property type="project" value="TreeGrafter"/>
</dbReference>
<proteinExistence type="inferred from homology"/>
<dbReference type="GO" id="GO:0044272">
    <property type="term" value="P:sulfur compound biosynthetic process"/>
    <property type="evidence" value="ECO:0007669"/>
    <property type="project" value="UniProtKB-ARBA"/>
</dbReference>
<feature type="domain" description="Thiamine pyrophosphate enzyme N-terminal TPP-binding" evidence="6">
    <location>
        <begin position="1"/>
        <end position="100"/>
    </location>
</feature>
<dbReference type="InterPro" id="IPR011766">
    <property type="entry name" value="TPP_enzyme_TPP-bd"/>
</dbReference>
<dbReference type="PANTHER" id="PTHR18968:SF13">
    <property type="entry name" value="ACETOLACTATE SYNTHASE CATALYTIC SUBUNIT, MITOCHONDRIAL"/>
    <property type="match status" value="1"/>
</dbReference>
<dbReference type="GO" id="GO:0009099">
    <property type="term" value="P:L-valine biosynthetic process"/>
    <property type="evidence" value="ECO:0007669"/>
    <property type="project" value="TreeGrafter"/>
</dbReference>
<comment type="similarity">
    <text evidence="1 3">Belongs to the TPP enzyme family.</text>
</comment>
<protein>
    <submittedName>
        <fullName evidence="7">Benzoylformate decarboxylase</fullName>
    </submittedName>
</protein>
<dbReference type="SUPFAM" id="SSF52467">
    <property type="entry name" value="DHS-like NAD/FAD-binding domain"/>
    <property type="match status" value="1"/>
</dbReference>
<dbReference type="GO" id="GO:0005948">
    <property type="term" value="C:acetolactate synthase complex"/>
    <property type="evidence" value="ECO:0007669"/>
    <property type="project" value="TreeGrafter"/>
</dbReference>
<keyword evidence="8" id="KW-1185">Reference proteome</keyword>